<evidence type="ECO:0000256" key="3">
    <source>
        <dbReference type="ARBA" id="ARBA00022452"/>
    </source>
</evidence>
<keyword evidence="2" id="KW-0813">Transport</keyword>
<name>A0A7S7NPN4_PALFE</name>
<dbReference type="KEGG" id="pfer:IRI77_32805"/>
<keyword evidence="7" id="KW-0732">Signal</keyword>
<evidence type="ECO:0000256" key="2">
    <source>
        <dbReference type="ARBA" id="ARBA00022448"/>
    </source>
</evidence>
<gene>
    <name evidence="9" type="ORF">IRI77_32805</name>
</gene>
<dbReference type="PANTHER" id="PTHR30069">
    <property type="entry name" value="TONB-DEPENDENT OUTER MEMBRANE RECEPTOR"/>
    <property type="match status" value="1"/>
</dbReference>
<accession>A0A7S7NPN4</accession>
<proteinExistence type="predicted"/>
<feature type="chain" id="PRO_5033058186" evidence="7">
    <location>
        <begin position="22"/>
        <end position="1202"/>
    </location>
</feature>
<feature type="signal peptide" evidence="7">
    <location>
        <begin position="1"/>
        <end position="21"/>
    </location>
</feature>
<dbReference type="InterPro" id="IPR008969">
    <property type="entry name" value="CarboxyPept-like_regulatory"/>
</dbReference>
<keyword evidence="10" id="KW-1185">Reference proteome</keyword>
<evidence type="ECO:0000313" key="10">
    <source>
        <dbReference type="Proteomes" id="UP000593892"/>
    </source>
</evidence>
<keyword evidence="4" id="KW-0812">Transmembrane</keyword>
<keyword evidence="5" id="KW-0472">Membrane</keyword>
<sequence length="1202" mass="133540">MRHYICKLAVCLQVVACALLAQEFRATISGHVLDASGGAVPNAKVQATNLSTNETNIATTDSSGTYTIPLLRPGEYKVTVTAAGFKQYNREHITLQVGQSAGVEISLEVGAVTESINVTGEAALLETQTASRSGIVNTQQVSELPLNARNPFMLGTMMPGVTFRGAAIWQRPFDNGAIAEWSVNGGRQSNNEFMMDGAPNNGQAGNNNIAYVPIVDAVQEFNVQMNSYDAQYGHTGGGVFNVVLKSGGNDFHATGWEFLRRKWLDANTFQGNAVGAKRADHLLDQYGFQLEGPVYIPKLLTKQSKTKLFYLGSFENYRENTPNPLTNSYPEQEMRNGDFSKLKNAAGNPITIYDPLNYTLDANSNPVRTPFAGNIIPSNRINPVAKAVTGYMPLPNTPTRAGFAYSTNNHLLPNYVNHDKFYNLILKFDFNFGDKNRAFFRHASNDRTEDRAVNGLDNVPGTDGQQPFQRINDAYVADWVSTITPTLILNVRGSYSRFIETGRGQANSSFDITKLGVPASLVSQLPGPYYFGRWQMDGYSALGRGQGINITNNYNLAANITKIAGSHTLKAGIDIRRIHYLQQNSGDIFKMDSRRDWTQQVWNQGDAVSGDSYASFLLGLPNTNGTTDRSSLNYPLYPFNRQWYVSPYLQDDWKVSRKLTVNLGLRWDFNQAPDEKWNRMNRGFDPKVASPLRSMFPAETLAQFPGLANLSGGFNFAGVGGQPTIASKNVWTNWQPRIGAAYQLNDKLVMRGGYGLYFLNPNNNYLQFAGFSAFTPLVNSNDGGRTPIPNVLSNPYPAGITRPSGSSLGALTFVGRNNNWFDPTFTTPKVHQFSFGFQQQVGQTATLELTYVGSRTSGANGEKEYNIPSLAFRKTCNLQEGGSPIFCNEQLANPFKGLAPFLGTNYYTANTISRFNLARPFPQFDGTLLQQGRNDSNIWYNSAQVTYSQRVGRDLIINTNYTFSKMVERWGYQDPYADRMQQGLYFNDRPHWFKFTAVYEMPFGQGKKFGAGTTGLAKKLISGWQATTFYNNSSGEPTDLPGNTIQLKDPRTPGGGWDGKTDWKANQVRAWNPCVLRQQDNGTIAPQPYSLAKGCGNDFSNYAWLQVANFAPARYAPNRSGQVRKHHAFTLDASISKMTNVTERFRVQFRAEAFNLFNHNYFGRETFTTDPNNANFGTIFPSTATNQNIFPRQIQLGIKAFW</sequence>
<dbReference type="GO" id="GO:0009279">
    <property type="term" value="C:cell outer membrane"/>
    <property type="evidence" value="ECO:0007669"/>
    <property type="project" value="UniProtKB-SubCell"/>
</dbReference>
<dbReference type="InterPro" id="IPR039426">
    <property type="entry name" value="TonB-dep_rcpt-like"/>
</dbReference>
<comment type="subcellular location">
    <subcellularLocation>
        <location evidence="1">Cell outer membrane</location>
        <topology evidence="1">Multi-pass membrane protein</topology>
    </subcellularLocation>
</comment>
<feature type="domain" description="TonB-dependent transporter Oar-like beta-barrel" evidence="8">
    <location>
        <begin position="243"/>
        <end position="1195"/>
    </location>
</feature>
<dbReference type="Proteomes" id="UP000593892">
    <property type="component" value="Chromosome"/>
</dbReference>
<keyword evidence="3" id="KW-1134">Transmembrane beta strand</keyword>
<dbReference type="SUPFAM" id="SSF49464">
    <property type="entry name" value="Carboxypeptidase regulatory domain-like"/>
    <property type="match status" value="1"/>
</dbReference>
<dbReference type="InterPro" id="IPR057601">
    <property type="entry name" value="Oar-like_b-barrel"/>
</dbReference>
<evidence type="ECO:0000256" key="5">
    <source>
        <dbReference type="ARBA" id="ARBA00023136"/>
    </source>
</evidence>
<protein>
    <submittedName>
        <fullName evidence="9">TonB-dependent receptor</fullName>
    </submittedName>
</protein>
<dbReference type="SUPFAM" id="SSF56935">
    <property type="entry name" value="Porins"/>
    <property type="match status" value="1"/>
</dbReference>
<evidence type="ECO:0000256" key="4">
    <source>
        <dbReference type="ARBA" id="ARBA00022692"/>
    </source>
</evidence>
<reference evidence="9 10" key="1">
    <citation type="submission" date="2020-10" db="EMBL/GenBank/DDBJ databases">
        <title>Complete genome sequence of Paludibaculum fermentans P105T, a facultatively anaerobic acidobacterium capable of dissimilatory Fe(III) reduction.</title>
        <authorList>
            <person name="Dedysh S.N."/>
            <person name="Beletsky A.V."/>
            <person name="Kulichevskaya I.S."/>
            <person name="Mardanov A.V."/>
            <person name="Ravin N.V."/>
        </authorList>
    </citation>
    <scope>NUCLEOTIDE SEQUENCE [LARGE SCALE GENOMIC DNA]</scope>
    <source>
        <strain evidence="9 10">P105</strain>
    </source>
</reference>
<keyword evidence="6" id="KW-0998">Cell outer membrane</keyword>
<dbReference type="Pfam" id="PF13620">
    <property type="entry name" value="CarboxypepD_reg"/>
    <property type="match status" value="1"/>
</dbReference>
<evidence type="ECO:0000256" key="6">
    <source>
        <dbReference type="ARBA" id="ARBA00023237"/>
    </source>
</evidence>
<evidence type="ECO:0000259" key="8">
    <source>
        <dbReference type="Pfam" id="PF25183"/>
    </source>
</evidence>
<dbReference type="GO" id="GO:0015344">
    <property type="term" value="F:siderophore uptake transmembrane transporter activity"/>
    <property type="evidence" value="ECO:0007669"/>
    <property type="project" value="TreeGrafter"/>
</dbReference>
<dbReference type="Gene3D" id="2.40.170.20">
    <property type="entry name" value="TonB-dependent receptor, beta-barrel domain"/>
    <property type="match status" value="1"/>
</dbReference>
<dbReference type="InterPro" id="IPR036942">
    <property type="entry name" value="Beta-barrel_TonB_sf"/>
</dbReference>
<dbReference type="EMBL" id="CP063849">
    <property type="protein sequence ID" value="QOY87483.1"/>
    <property type="molecule type" value="Genomic_DNA"/>
</dbReference>
<dbReference type="AlphaFoldDB" id="A0A7S7NPN4"/>
<evidence type="ECO:0000313" key="9">
    <source>
        <dbReference type="EMBL" id="QOY87483.1"/>
    </source>
</evidence>
<dbReference type="Gene3D" id="2.60.40.1120">
    <property type="entry name" value="Carboxypeptidase-like, regulatory domain"/>
    <property type="match status" value="1"/>
</dbReference>
<evidence type="ECO:0000256" key="7">
    <source>
        <dbReference type="SAM" id="SignalP"/>
    </source>
</evidence>
<keyword evidence="9" id="KW-0675">Receptor</keyword>
<dbReference type="Pfam" id="PF25183">
    <property type="entry name" value="OMP_b-brl_4"/>
    <property type="match status" value="1"/>
</dbReference>
<evidence type="ECO:0000256" key="1">
    <source>
        <dbReference type="ARBA" id="ARBA00004571"/>
    </source>
</evidence>
<dbReference type="PANTHER" id="PTHR30069:SF46">
    <property type="entry name" value="OAR PROTEIN"/>
    <property type="match status" value="1"/>
</dbReference>
<dbReference type="GO" id="GO:0044718">
    <property type="term" value="P:siderophore transmembrane transport"/>
    <property type="evidence" value="ECO:0007669"/>
    <property type="project" value="TreeGrafter"/>
</dbReference>
<organism evidence="9 10">
    <name type="scientific">Paludibaculum fermentans</name>
    <dbReference type="NCBI Taxonomy" id="1473598"/>
    <lineage>
        <taxon>Bacteria</taxon>
        <taxon>Pseudomonadati</taxon>
        <taxon>Acidobacteriota</taxon>
        <taxon>Terriglobia</taxon>
        <taxon>Bryobacterales</taxon>
        <taxon>Bryobacteraceae</taxon>
        <taxon>Paludibaculum</taxon>
    </lineage>
</organism>